<dbReference type="OrthoDB" id="5422024at2759"/>
<accession>A0A420HKU4</accession>
<evidence type="ECO:0000313" key="1">
    <source>
        <dbReference type="EMBL" id="RKF58047.1"/>
    </source>
</evidence>
<gene>
    <name evidence="1" type="ORF">OnM2_070072</name>
</gene>
<dbReference type="AlphaFoldDB" id="A0A420HKU4"/>
<protein>
    <submittedName>
        <fullName evidence="1">Uncharacterized protein</fullName>
    </submittedName>
</protein>
<proteinExistence type="predicted"/>
<reference evidence="1 2" key="1">
    <citation type="journal article" date="2018" name="BMC Genomics">
        <title>Comparative genome analyses reveal sequence features reflecting distinct modes of host-adaptation between dicot and monocot powdery mildew.</title>
        <authorList>
            <person name="Wu Y."/>
            <person name="Ma X."/>
            <person name="Pan Z."/>
            <person name="Kale S.D."/>
            <person name="Song Y."/>
            <person name="King H."/>
            <person name="Zhang Q."/>
            <person name="Presley C."/>
            <person name="Deng X."/>
            <person name="Wei C.I."/>
            <person name="Xiao S."/>
        </authorList>
    </citation>
    <scope>NUCLEOTIDE SEQUENCE [LARGE SCALE GENOMIC DNA]</scope>
    <source>
        <strain evidence="1">UMSG2</strain>
    </source>
</reference>
<dbReference type="Proteomes" id="UP000286134">
    <property type="component" value="Unassembled WGS sequence"/>
</dbReference>
<comment type="caution">
    <text evidence="1">The sequence shown here is derived from an EMBL/GenBank/DDBJ whole genome shotgun (WGS) entry which is preliminary data.</text>
</comment>
<keyword evidence="2" id="KW-1185">Reference proteome</keyword>
<name>A0A420HKU4_9PEZI</name>
<evidence type="ECO:0000313" key="2">
    <source>
        <dbReference type="Proteomes" id="UP000286134"/>
    </source>
</evidence>
<sequence length="72" mass="8480">MDRSYTLRQIEGTNIPRHYHGDSLKPFRLREVYLISKKEERIPVLQNIRLGNAAFKLPKNQRTVPGTWTQDS</sequence>
<dbReference type="STRING" id="212602.A0A420HKU4"/>
<organism evidence="1 2">
    <name type="scientific">Erysiphe neolycopersici</name>
    <dbReference type="NCBI Taxonomy" id="212602"/>
    <lineage>
        <taxon>Eukaryota</taxon>
        <taxon>Fungi</taxon>
        <taxon>Dikarya</taxon>
        <taxon>Ascomycota</taxon>
        <taxon>Pezizomycotina</taxon>
        <taxon>Leotiomycetes</taxon>
        <taxon>Erysiphales</taxon>
        <taxon>Erysiphaceae</taxon>
        <taxon>Erysiphe</taxon>
    </lineage>
</organism>
<dbReference type="EMBL" id="MCFK01007030">
    <property type="protein sequence ID" value="RKF58047.1"/>
    <property type="molecule type" value="Genomic_DNA"/>
</dbReference>